<feature type="compositionally biased region" description="Polar residues" evidence="1">
    <location>
        <begin position="51"/>
        <end position="60"/>
    </location>
</feature>
<evidence type="ECO:0000313" key="2">
    <source>
        <dbReference type="EMBL" id="CAG6693490.1"/>
    </source>
</evidence>
<dbReference type="AlphaFoldDB" id="A0A8D8TRN4"/>
<organism evidence="2">
    <name type="scientific">Cacopsylla melanoneura</name>
    <dbReference type="NCBI Taxonomy" id="428564"/>
    <lineage>
        <taxon>Eukaryota</taxon>
        <taxon>Metazoa</taxon>
        <taxon>Ecdysozoa</taxon>
        <taxon>Arthropoda</taxon>
        <taxon>Hexapoda</taxon>
        <taxon>Insecta</taxon>
        <taxon>Pterygota</taxon>
        <taxon>Neoptera</taxon>
        <taxon>Paraneoptera</taxon>
        <taxon>Hemiptera</taxon>
        <taxon>Sternorrhyncha</taxon>
        <taxon>Psylloidea</taxon>
        <taxon>Psyllidae</taxon>
        <taxon>Psyllinae</taxon>
        <taxon>Cacopsylla</taxon>
    </lineage>
</organism>
<dbReference type="EMBL" id="HBUF01312793">
    <property type="protein sequence ID" value="CAG6693490.1"/>
    <property type="molecule type" value="Transcribed_RNA"/>
</dbReference>
<accession>A0A8D8TRN4</accession>
<feature type="region of interest" description="Disordered" evidence="1">
    <location>
        <begin position="1"/>
        <end position="60"/>
    </location>
</feature>
<evidence type="ECO:0000256" key="1">
    <source>
        <dbReference type="SAM" id="MobiDB-lite"/>
    </source>
</evidence>
<reference evidence="2" key="1">
    <citation type="submission" date="2021-05" db="EMBL/GenBank/DDBJ databases">
        <authorList>
            <person name="Alioto T."/>
            <person name="Alioto T."/>
            <person name="Gomez Garrido J."/>
        </authorList>
    </citation>
    <scope>NUCLEOTIDE SEQUENCE</scope>
</reference>
<sequence length="167" mass="18361">MGPASAQRGQMGPNMGPRGYQRPPYGPASAPNRFNTGHRPGNTHVPPRGQTPLTISQQNSNKTFIKGGVQFQRNSVQASQTGGVNSMCKESHINSRQRLGGALHEQKIHMKHTVNQDASSGAGQDTRVTSNIQKTVTKDGRQVIRKVKKIVTTNIEKKKKKKEREEL</sequence>
<protein>
    <submittedName>
        <fullName evidence="2">Uncharacterized protein</fullName>
    </submittedName>
</protein>
<name>A0A8D8TRN4_9HEMI</name>
<proteinExistence type="predicted"/>